<evidence type="ECO:0008006" key="3">
    <source>
        <dbReference type="Google" id="ProtNLM"/>
    </source>
</evidence>
<gene>
    <name evidence="1" type="ORF">BofuT4_uP159980.1</name>
</gene>
<proteinExistence type="predicted"/>
<reference evidence="2" key="1">
    <citation type="journal article" date="2011" name="PLoS Genet.">
        <title>Genomic analysis of the necrotrophic fungal pathogens Sclerotinia sclerotiorum and Botrytis cinerea.</title>
        <authorList>
            <person name="Amselem J."/>
            <person name="Cuomo C.A."/>
            <person name="van Kan J.A."/>
            <person name="Viaud M."/>
            <person name="Benito E.P."/>
            <person name="Couloux A."/>
            <person name="Coutinho P.M."/>
            <person name="de Vries R.P."/>
            <person name="Dyer P.S."/>
            <person name="Fillinger S."/>
            <person name="Fournier E."/>
            <person name="Gout L."/>
            <person name="Hahn M."/>
            <person name="Kohn L."/>
            <person name="Lapalu N."/>
            <person name="Plummer K.M."/>
            <person name="Pradier J.M."/>
            <person name="Quevillon E."/>
            <person name="Sharon A."/>
            <person name="Simon A."/>
            <person name="ten Have A."/>
            <person name="Tudzynski B."/>
            <person name="Tudzynski P."/>
            <person name="Wincker P."/>
            <person name="Andrew M."/>
            <person name="Anthouard V."/>
            <person name="Beever R.E."/>
            <person name="Beffa R."/>
            <person name="Benoit I."/>
            <person name="Bouzid O."/>
            <person name="Brault B."/>
            <person name="Chen Z."/>
            <person name="Choquer M."/>
            <person name="Collemare J."/>
            <person name="Cotton P."/>
            <person name="Danchin E.G."/>
            <person name="Da Silva C."/>
            <person name="Gautier A."/>
            <person name="Giraud C."/>
            <person name="Giraud T."/>
            <person name="Gonzalez C."/>
            <person name="Grossetete S."/>
            <person name="Guldener U."/>
            <person name="Henrissat B."/>
            <person name="Howlett B.J."/>
            <person name="Kodira C."/>
            <person name="Kretschmer M."/>
            <person name="Lappartient A."/>
            <person name="Leroch M."/>
            <person name="Levis C."/>
            <person name="Mauceli E."/>
            <person name="Neuveglise C."/>
            <person name="Oeser B."/>
            <person name="Pearson M."/>
            <person name="Poulain J."/>
            <person name="Poussereau N."/>
            <person name="Quesneville H."/>
            <person name="Rascle C."/>
            <person name="Schumacher J."/>
            <person name="Segurens B."/>
            <person name="Sexton A."/>
            <person name="Silva E."/>
            <person name="Sirven C."/>
            <person name="Soanes D.M."/>
            <person name="Talbot N.J."/>
            <person name="Templeton M."/>
            <person name="Yandava C."/>
            <person name="Yarden O."/>
            <person name="Zeng Q."/>
            <person name="Rollins J.A."/>
            <person name="Lebrun M.H."/>
            <person name="Dickman M."/>
        </authorList>
    </citation>
    <scope>NUCLEOTIDE SEQUENCE [LARGE SCALE GENOMIC DNA]</scope>
    <source>
        <strain evidence="2">T4</strain>
    </source>
</reference>
<protein>
    <recommendedName>
        <fullName evidence="3">EF-hand domain-containing protein</fullName>
    </recommendedName>
</protein>
<dbReference type="EMBL" id="FQ790353">
    <property type="protein sequence ID" value="CCD55177.1"/>
    <property type="molecule type" value="Genomic_DNA"/>
</dbReference>
<dbReference type="AlphaFoldDB" id="G2YU79"/>
<dbReference type="HOGENOM" id="CLU_3224487_0_0_1"/>
<dbReference type="Proteomes" id="UP000008177">
    <property type="component" value="Unplaced contigs"/>
</dbReference>
<name>G2YU79_BOTF4</name>
<organism evidence="1 2">
    <name type="scientific">Botryotinia fuckeliana (strain T4)</name>
    <name type="common">Noble rot fungus</name>
    <name type="synonym">Botrytis cinerea</name>
    <dbReference type="NCBI Taxonomy" id="999810"/>
    <lineage>
        <taxon>Eukaryota</taxon>
        <taxon>Fungi</taxon>
        <taxon>Dikarya</taxon>
        <taxon>Ascomycota</taxon>
        <taxon>Pezizomycotina</taxon>
        <taxon>Leotiomycetes</taxon>
        <taxon>Helotiales</taxon>
        <taxon>Sclerotiniaceae</taxon>
        <taxon>Botrytis</taxon>
    </lineage>
</organism>
<accession>G2YU79</accession>
<dbReference type="InParanoid" id="G2YU79"/>
<evidence type="ECO:0000313" key="1">
    <source>
        <dbReference type="EMBL" id="CCD55177.1"/>
    </source>
</evidence>
<evidence type="ECO:0000313" key="2">
    <source>
        <dbReference type="Proteomes" id="UP000008177"/>
    </source>
</evidence>
<sequence length="44" mass="4657">MIDAGAAKPLSDEEVAILKEAFDAYDTDKGGGLCETTYSAFRAD</sequence>